<comment type="catalytic activity">
    <reaction evidence="8 9">
        <text>(R)-4'-phosphopantetheine + ATP + H(+) = 3'-dephospho-CoA + diphosphate</text>
        <dbReference type="Rhea" id="RHEA:19801"/>
        <dbReference type="ChEBI" id="CHEBI:15378"/>
        <dbReference type="ChEBI" id="CHEBI:30616"/>
        <dbReference type="ChEBI" id="CHEBI:33019"/>
        <dbReference type="ChEBI" id="CHEBI:57328"/>
        <dbReference type="ChEBI" id="CHEBI:61723"/>
        <dbReference type="EC" id="2.7.7.3"/>
    </reaction>
</comment>
<feature type="binding site" evidence="9">
    <location>
        <position position="107"/>
    </location>
    <ligand>
        <name>ATP</name>
        <dbReference type="ChEBI" id="CHEBI:30616"/>
    </ligand>
</feature>
<keyword evidence="7 9" id="KW-0173">Coenzyme A biosynthesis</keyword>
<evidence type="ECO:0000256" key="6">
    <source>
        <dbReference type="ARBA" id="ARBA00022842"/>
    </source>
</evidence>
<feature type="binding site" evidence="9">
    <location>
        <begin position="97"/>
        <end position="99"/>
    </location>
    <ligand>
        <name>ATP</name>
        <dbReference type="ChEBI" id="CHEBI:30616"/>
    </ligand>
</feature>
<reference evidence="11 12" key="1">
    <citation type="submission" date="2023-11" db="EMBL/GenBank/DDBJ databases">
        <authorList>
            <person name="Xu M."/>
            <person name="Jiang T."/>
        </authorList>
    </citation>
    <scope>NUCLEOTIDE SEQUENCE [LARGE SCALE GENOMIC DNA]</scope>
    <source>
        <strain evidence="11 12">SD</strain>
    </source>
</reference>
<dbReference type="InterPro" id="IPR014729">
    <property type="entry name" value="Rossmann-like_a/b/a_fold"/>
</dbReference>
<feature type="binding site" evidence="9">
    <location>
        <begin position="132"/>
        <end position="138"/>
    </location>
    <ligand>
        <name>ATP</name>
        <dbReference type="ChEBI" id="CHEBI:30616"/>
    </ligand>
</feature>
<keyword evidence="2 9" id="KW-0808">Transferase</keyword>
<evidence type="ECO:0000259" key="10">
    <source>
        <dbReference type="Pfam" id="PF01467"/>
    </source>
</evidence>
<dbReference type="NCBIfam" id="TIGR01510">
    <property type="entry name" value="coaD_prev_kdtB"/>
    <property type="match status" value="1"/>
</dbReference>
<feature type="site" description="Transition state stabilizer" evidence="9">
    <location>
        <position position="22"/>
    </location>
</feature>
<name>A0ABU4VF69_9ACTN</name>
<evidence type="ECO:0000256" key="2">
    <source>
        <dbReference type="ARBA" id="ARBA00022679"/>
    </source>
</evidence>
<dbReference type="HAMAP" id="MF_00151">
    <property type="entry name" value="PPAT_bact"/>
    <property type="match status" value="1"/>
</dbReference>
<dbReference type="EMBL" id="JAXAVX010000001">
    <property type="protein sequence ID" value="MDX8150462.1"/>
    <property type="molecule type" value="Genomic_DNA"/>
</dbReference>
<keyword evidence="12" id="KW-1185">Reference proteome</keyword>
<dbReference type="CDD" id="cd02163">
    <property type="entry name" value="PPAT"/>
    <property type="match status" value="1"/>
</dbReference>
<comment type="caution">
    <text evidence="9">Lacks conserved residue(s) required for the propagation of feature annotation.</text>
</comment>
<dbReference type="PANTHER" id="PTHR21342">
    <property type="entry name" value="PHOSPHOPANTETHEINE ADENYLYLTRANSFERASE"/>
    <property type="match status" value="1"/>
</dbReference>
<comment type="caution">
    <text evidence="11">The sequence shown here is derived from an EMBL/GenBank/DDBJ whole genome shotgun (WGS) entry which is preliminary data.</text>
</comment>
<feature type="binding site" evidence="9">
    <location>
        <position position="22"/>
    </location>
    <ligand>
        <name>ATP</name>
        <dbReference type="ChEBI" id="CHEBI:30616"/>
    </ligand>
</feature>
<evidence type="ECO:0000256" key="8">
    <source>
        <dbReference type="ARBA" id="ARBA00029346"/>
    </source>
</evidence>
<comment type="function">
    <text evidence="9">Reversibly transfers an adenylyl group from ATP to 4'-phosphopantetheine, yielding dephospho-CoA (dPCoA) and pyrophosphate.</text>
</comment>
<dbReference type="Proteomes" id="UP001277761">
    <property type="component" value="Unassembled WGS sequence"/>
</dbReference>
<dbReference type="EC" id="2.7.7.3" evidence="9"/>
<dbReference type="SUPFAM" id="SSF52374">
    <property type="entry name" value="Nucleotidylyl transferase"/>
    <property type="match status" value="1"/>
</dbReference>
<keyword evidence="5 9" id="KW-0067">ATP-binding</keyword>
<comment type="subcellular location">
    <subcellularLocation>
        <location evidence="9">Cytoplasm</location>
    </subcellularLocation>
</comment>
<keyword evidence="1 9" id="KW-0963">Cytoplasm</keyword>
<evidence type="ECO:0000256" key="5">
    <source>
        <dbReference type="ARBA" id="ARBA00022840"/>
    </source>
</evidence>
<feature type="binding site" evidence="9">
    <location>
        <position position="82"/>
    </location>
    <ligand>
        <name>substrate</name>
    </ligand>
</feature>
<evidence type="ECO:0000256" key="4">
    <source>
        <dbReference type="ARBA" id="ARBA00022741"/>
    </source>
</evidence>
<protein>
    <recommendedName>
        <fullName evidence="9">Phosphopantetheine adenylyltransferase</fullName>
        <ecNumber evidence="9">2.7.7.3</ecNumber>
    </recommendedName>
    <alternativeName>
        <fullName evidence="9">Dephospho-CoA pyrophosphorylase</fullName>
    </alternativeName>
    <alternativeName>
        <fullName evidence="9">Pantetheine-phosphate adenylyltransferase</fullName>
        <shortName evidence="9">PPAT</shortName>
    </alternativeName>
</protein>
<evidence type="ECO:0000256" key="1">
    <source>
        <dbReference type="ARBA" id="ARBA00022490"/>
    </source>
</evidence>
<dbReference type="Gene3D" id="3.40.50.620">
    <property type="entry name" value="HUPs"/>
    <property type="match status" value="1"/>
</dbReference>
<dbReference type="InterPro" id="IPR001980">
    <property type="entry name" value="PPAT"/>
</dbReference>
<dbReference type="InterPro" id="IPR004821">
    <property type="entry name" value="Cyt_trans-like"/>
</dbReference>
<dbReference type="Pfam" id="PF01467">
    <property type="entry name" value="CTP_transf_like"/>
    <property type="match status" value="1"/>
</dbReference>
<feature type="binding site" evidence="9">
    <location>
        <position position="14"/>
    </location>
    <ligand>
        <name>substrate</name>
    </ligand>
</feature>
<feature type="binding site" evidence="9">
    <location>
        <position position="96"/>
    </location>
    <ligand>
        <name>substrate</name>
    </ligand>
</feature>
<dbReference type="PANTHER" id="PTHR21342:SF1">
    <property type="entry name" value="PHOSPHOPANTETHEINE ADENYLYLTRANSFERASE"/>
    <property type="match status" value="1"/>
</dbReference>
<evidence type="ECO:0000313" key="11">
    <source>
        <dbReference type="EMBL" id="MDX8150462.1"/>
    </source>
</evidence>
<proteinExistence type="inferred from homology"/>
<evidence type="ECO:0000256" key="9">
    <source>
        <dbReference type="HAMAP-Rule" id="MF_00151"/>
    </source>
</evidence>
<feature type="binding site" evidence="9">
    <location>
        <begin position="14"/>
        <end position="15"/>
    </location>
    <ligand>
        <name>ATP</name>
        <dbReference type="ChEBI" id="CHEBI:30616"/>
    </ligand>
</feature>
<keyword evidence="4 9" id="KW-0547">Nucleotide-binding</keyword>
<comment type="pathway">
    <text evidence="9">Cofactor biosynthesis; coenzyme A biosynthesis; CoA from (R)-pantothenate: step 4/5.</text>
</comment>
<keyword evidence="3 9" id="KW-0548">Nucleotidyltransferase</keyword>
<organism evidence="11 12">
    <name type="scientific">Patulibacter brassicae</name>
    <dbReference type="NCBI Taxonomy" id="1705717"/>
    <lineage>
        <taxon>Bacteria</taxon>
        <taxon>Bacillati</taxon>
        <taxon>Actinomycetota</taxon>
        <taxon>Thermoleophilia</taxon>
        <taxon>Solirubrobacterales</taxon>
        <taxon>Patulibacteraceae</taxon>
        <taxon>Patulibacter</taxon>
    </lineage>
</organism>
<evidence type="ECO:0000256" key="7">
    <source>
        <dbReference type="ARBA" id="ARBA00022993"/>
    </source>
</evidence>
<evidence type="ECO:0000313" key="12">
    <source>
        <dbReference type="Proteomes" id="UP001277761"/>
    </source>
</evidence>
<dbReference type="PRINTS" id="PR01020">
    <property type="entry name" value="LPSBIOSNTHSS"/>
</dbReference>
<comment type="similarity">
    <text evidence="9">Belongs to the bacterial CoaD family.</text>
</comment>
<gene>
    <name evidence="9 11" type="primary">coaD</name>
    <name evidence="11" type="ORF">SK069_02560</name>
</gene>
<accession>A0ABU4VF69</accession>
<comment type="cofactor">
    <cofactor evidence="9">
        <name>Mg(2+)</name>
        <dbReference type="ChEBI" id="CHEBI:18420"/>
    </cofactor>
</comment>
<keyword evidence="6 9" id="KW-0460">Magnesium</keyword>
<feature type="domain" description="Cytidyltransferase-like" evidence="10">
    <location>
        <begin position="11"/>
        <end position="142"/>
    </location>
</feature>
<dbReference type="NCBIfam" id="TIGR00125">
    <property type="entry name" value="cyt_tran_rel"/>
    <property type="match status" value="1"/>
</dbReference>
<sequence length="172" mass="18938">MSSTNPRIAVVPGSYDPVTLGHLDIIKRAAGLFDEVVVAVVNQSVRKSKAMFTIDERIGFIHDALAAEGIENVRAEPFYELVVSYARRIGATAIVKGLRQASDFEYEMQMGHLNRQQAAEIESIFVMASPKYAFLSSSWVKELARFDGKIDGLVPPPVAEALRERSAALREA</sequence>
<dbReference type="GO" id="GO:0004595">
    <property type="term" value="F:pantetheine-phosphate adenylyltransferase activity"/>
    <property type="evidence" value="ECO:0007669"/>
    <property type="project" value="UniProtKB-EC"/>
</dbReference>
<comment type="subunit">
    <text evidence="9">Homohexamer.</text>
</comment>
<dbReference type="RefSeq" id="WP_319952610.1">
    <property type="nucleotide sequence ID" value="NZ_JAXAVX010000001.1"/>
</dbReference>
<evidence type="ECO:0000256" key="3">
    <source>
        <dbReference type="ARBA" id="ARBA00022695"/>
    </source>
</evidence>